<gene>
    <name evidence="2" type="ORF">FCM35_KLT20046</name>
</gene>
<accession>A0A833RIA4</accession>
<dbReference type="OrthoDB" id="691548at2759"/>
<proteinExistence type="predicted"/>
<protein>
    <recommendedName>
        <fullName evidence="1">Reverse transcriptase zinc-binding domain-containing protein</fullName>
    </recommendedName>
</protein>
<dbReference type="Proteomes" id="UP000623129">
    <property type="component" value="Unassembled WGS sequence"/>
</dbReference>
<dbReference type="InterPro" id="IPR026960">
    <property type="entry name" value="RVT-Znf"/>
</dbReference>
<evidence type="ECO:0000259" key="1">
    <source>
        <dbReference type="Pfam" id="PF13966"/>
    </source>
</evidence>
<comment type="caution">
    <text evidence="2">The sequence shown here is derived from an EMBL/GenBank/DDBJ whole genome shotgun (WGS) entry which is preliminary data.</text>
</comment>
<evidence type="ECO:0000313" key="3">
    <source>
        <dbReference type="Proteomes" id="UP000623129"/>
    </source>
</evidence>
<dbReference type="Pfam" id="PF13966">
    <property type="entry name" value="zf-RVT"/>
    <property type="match status" value="1"/>
</dbReference>
<keyword evidence="3" id="KW-1185">Reference proteome</keyword>
<reference evidence="2" key="1">
    <citation type="submission" date="2020-01" db="EMBL/GenBank/DDBJ databases">
        <title>Genome sequence of Kobresia littledalei, the first chromosome-level genome in the family Cyperaceae.</title>
        <authorList>
            <person name="Qu G."/>
        </authorList>
    </citation>
    <scope>NUCLEOTIDE SEQUENCE</scope>
    <source>
        <strain evidence="2">C.B.Clarke</strain>
        <tissue evidence="2">Leaf</tissue>
    </source>
</reference>
<feature type="domain" description="Reverse transcriptase zinc-binding" evidence="1">
    <location>
        <begin position="12"/>
        <end position="45"/>
    </location>
</feature>
<dbReference type="AlphaFoldDB" id="A0A833RIA4"/>
<dbReference type="EMBL" id="SWLB01000008">
    <property type="protein sequence ID" value="KAF3335539.1"/>
    <property type="molecule type" value="Genomic_DNA"/>
</dbReference>
<organism evidence="2 3">
    <name type="scientific">Carex littledalei</name>
    <dbReference type="NCBI Taxonomy" id="544730"/>
    <lineage>
        <taxon>Eukaryota</taxon>
        <taxon>Viridiplantae</taxon>
        <taxon>Streptophyta</taxon>
        <taxon>Embryophyta</taxon>
        <taxon>Tracheophyta</taxon>
        <taxon>Spermatophyta</taxon>
        <taxon>Magnoliopsida</taxon>
        <taxon>Liliopsida</taxon>
        <taxon>Poales</taxon>
        <taxon>Cyperaceae</taxon>
        <taxon>Cyperoideae</taxon>
        <taxon>Cariceae</taxon>
        <taxon>Carex</taxon>
        <taxon>Carex subgen. Euthyceras</taxon>
    </lineage>
</organism>
<sequence length="125" mass="15036">MTPVEGKKVVAKSVHITPKCVLCNQNILEARDHLFWTCTFAKRFWRGILPRIVNLPITDSIKRVWVLRRNSLQDNHRVYWDTLWAGAVWALWRERNRRIFAQERKELQHLITETNLQINVWYSIL</sequence>
<evidence type="ECO:0000313" key="2">
    <source>
        <dbReference type="EMBL" id="KAF3335539.1"/>
    </source>
</evidence>
<name>A0A833RIA4_9POAL</name>